<evidence type="ECO:0000256" key="4">
    <source>
        <dbReference type="ARBA" id="ARBA00023015"/>
    </source>
</evidence>
<evidence type="ECO:0000259" key="8">
    <source>
        <dbReference type="PROSITE" id="PS50048"/>
    </source>
</evidence>
<keyword evidence="3" id="KW-0862">Zinc</keyword>
<dbReference type="InterPro" id="IPR007219">
    <property type="entry name" value="XnlR_reg_dom"/>
</dbReference>
<dbReference type="GO" id="GO:0005634">
    <property type="term" value="C:nucleus"/>
    <property type="evidence" value="ECO:0007669"/>
    <property type="project" value="UniProtKB-SubCell"/>
</dbReference>
<dbReference type="InterPro" id="IPR001138">
    <property type="entry name" value="Zn2Cys6_DnaBD"/>
</dbReference>
<proteinExistence type="predicted"/>
<dbReference type="GO" id="GO:0006351">
    <property type="term" value="P:DNA-templated transcription"/>
    <property type="evidence" value="ECO:0007669"/>
    <property type="project" value="InterPro"/>
</dbReference>
<evidence type="ECO:0000256" key="2">
    <source>
        <dbReference type="ARBA" id="ARBA00022723"/>
    </source>
</evidence>
<protein>
    <recommendedName>
        <fullName evidence="8">Zn(2)-C6 fungal-type domain-containing protein</fullName>
    </recommendedName>
</protein>
<keyword evidence="10" id="KW-1185">Reference proteome</keyword>
<dbReference type="RefSeq" id="XP_031864701.1">
    <property type="nucleotide sequence ID" value="XM_032019261.1"/>
</dbReference>
<reference evidence="9 10" key="1">
    <citation type="journal article" date="2018" name="IMA Fungus">
        <title>IMA Genome-F 9: Draft genome sequence of Annulohypoxylon stygium, Aspergillus mulundensis, Berkeleyomyces basicola (syn. Thielaviopsis basicola), Ceratocystis smalleyi, two Cercospora beticola strains, Coleophoma cylindrospora, Fusarium fracticaudum, Phialophora cf. hyalina, and Morchella septimelata.</title>
        <authorList>
            <person name="Wingfield B.D."/>
            <person name="Bills G.F."/>
            <person name="Dong Y."/>
            <person name="Huang W."/>
            <person name="Nel W.J."/>
            <person name="Swalarsk-Parry B.S."/>
            <person name="Vaghefi N."/>
            <person name="Wilken P.M."/>
            <person name="An Z."/>
            <person name="de Beer Z.W."/>
            <person name="De Vos L."/>
            <person name="Chen L."/>
            <person name="Duong T.A."/>
            <person name="Gao Y."/>
            <person name="Hammerbacher A."/>
            <person name="Kikkert J.R."/>
            <person name="Li Y."/>
            <person name="Li H."/>
            <person name="Li K."/>
            <person name="Li Q."/>
            <person name="Liu X."/>
            <person name="Ma X."/>
            <person name="Naidoo K."/>
            <person name="Pethybridge S.J."/>
            <person name="Sun J."/>
            <person name="Steenkamp E.T."/>
            <person name="van der Nest M.A."/>
            <person name="van Wyk S."/>
            <person name="Wingfield M.J."/>
            <person name="Xiong C."/>
            <person name="Yue Q."/>
            <person name="Zhang X."/>
        </authorList>
    </citation>
    <scope>NUCLEOTIDE SEQUENCE [LARGE SCALE GENOMIC DNA]</scope>
    <source>
        <strain evidence="9 10">BP 5553</strain>
    </source>
</reference>
<dbReference type="InterPro" id="IPR051615">
    <property type="entry name" value="Transcr_Regulatory_Elem"/>
</dbReference>
<keyword evidence="6" id="KW-0804">Transcription</keyword>
<comment type="subcellular location">
    <subcellularLocation>
        <location evidence="1">Nucleus</location>
    </subcellularLocation>
</comment>
<dbReference type="Pfam" id="PF00172">
    <property type="entry name" value="Zn_clus"/>
    <property type="match status" value="1"/>
</dbReference>
<evidence type="ECO:0000256" key="7">
    <source>
        <dbReference type="ARBA" id="ARBA00023242"/>
    </source>
</evidence>
<keyword evidence="4" id="KW-0805">Transcription regulation</keyword>
<evidence type="ECO:0000313" key="9">
    <source>
        <dbReference type="EMBL" id="RDL30011.1"/>
    </source>
</evidence>
<dbReference type="AlphaFoldDB" id="A0A370T956"/>
<name>A0A370T956_9HELO</name>
<dbReference type="GO" id="GO:0008270">
    <property type="term" value="F:zinc ion binding"/>
    <property type="evidence" value="ECO:0007669"/>
    <property type="project" value="InterPro"/>
</dbReference>
<dbReference type="CDD" id="cd12148">
    <property type="entry name" value="fungal_TF_MHR"/>
    <property type="match status" value="1"/>
</dbReference>
<gene>
    <name evidence="9" type="ORF">BP5553_10638</name>
</gene>
<dbReference type="STRING" id="2656787.A0A370T956"/>
<dbReference type="GO" id="GO:0003677">
    <property type="term" value="F:DNA binding"/>
    <property type="evidence" value="ECO:0007669"/>
    <property type="project" value="UniProtKB-KW"/>
</dbReference>
<dbReference type="PROSITE" id="PS50048">
    <property type="entry name" value="ZN2_CY6_FUNGAL_2"/>
    <property type="match status" value="1"/>
</dbReference>
<dbReference type="SMART" id="SM00066">
    <property type="entry name" value="GAL4"/>
    <property type="match status" value="1"/>
</dbReference>
<evidence type="ECO:0000313" key="10">
    <source>
        <dbReference type="Proteomes" id="UP000254866"/>
    </source>
</evidence>
<sequence>MSQNTGKSIRERRYTSRACLACRKRKVKCNNDRPRCSNCQLYNVDCVLGEDRRRLSMPARLSTNLASKPSPNNSSNATDETLQAAVLLPSDEPNSEPDTQFLGHFNLDNGPLEDQEAALFFNNPPLTSLELTQDWEYWLDVGDNDDIFNPPDIDKNQTVPYFNLSALNPTQDPLVPNFNGDNATPGTLPASLDAVPKILNEQQHSSAESLEELNSKIPKVRSLHIANERPLVLDDVARQITTRLGRLQIAEDGQPRYYGATSNLHLLHSGTRSLIQPNIRNIATHGDAAIAQAGLQWKEDPTYENLLIRLFFSWHNALMYVVDRATFLRERQRFYSGQSTDHYSPTLENAVYTIGAAYTDRTHPAIKDATDEFFGFRAKALLDIEIDSPTIATAQALLVMSSHEAAHARESRGWIYSGLHLNLELEHSRLETRDGHDEDISDLRRNLFWSTNTIDTMWSAYSGRPSLMKRLVNNVQNPVPCRTYTWEYYTDEYSIMTFPDDFDFHAAAYVHVYLAKLMNILARVSEVLYSGVPDISSDIQAFVAQADSDFQGWLNSLPPALRVDCSPSSSTIPLPAVLELHLIFQECIILLHRPLITPAESAASPMSEHRAEDIATGSSFQKCVKSAHHVCRLLILFRKRYGLRRPHHQIVHVAMTASLIHIFQLCMFPADSQENKDAQSDIMTCMQALGEMGQTYKSASRALDVVTSLRQSWQHDTFVGDRFKRARLH</sequence>
<dbReference type="GO" id="GO:0000981">
    <property type="term" value="F:DNA-binding transcription factor activity, RNA polymerase II-specific"/>
    <property type="evidence" value="ECO:0007669"/>
    <property type="project" value="InterPro"/>
</dbReference>
<keyword evidence="7" id="KW-0539">Nucleus</keyword>
<evidence type="ECO:0000256" key="3">
    <source>
        <dbReference type="ARBA" id="ARBA00022833"/>
    </source>
</evidence>
<dbReference type="PANTHER" id="PTHR31313">
    <property type="entry name" value="TY1 ENHANCER ACTIVATOR"/>
    <property type="match status" value="1"/>
</dbReference>
<dbReference type="Gene3D" id="4.10.240.10">
    <property type="entry name" value="Zn(2)-C6 fungal-type DNA-binding domain"/>
    <property type="match status" value="1"/>
</dbReference>
<dbReference type="EMBL" id="NPIC01000017">
    <property type="protein sequence ID" value="RDL30011.1"/>
    <property type="molecule type" value="Genomic_DNA"/>
</dbReference>
<dbReference type="OrthoDB" id="2154091at2759"/>
<evidence type="ECO:0000256" key="1">
    <source>
        <dbReference type="ARBA" id="ARBA00004123"/>
    </source>
</evidence>
<feature type="domain" description="Zn(2)-C6 fungal-type" evidence="8">
    <location>
        <begin position="18"/>
        <end position="48"/>
    </location>
</feature>
<organism evidence="9 10">
    <name type="scientific">Venustampulla echinocandica</name>
    <dbReference type="NCBI Taxonomy" id="2656787"/>
    <lineage>
        <taxon>Eukaryota</taxon>
        <taxon>Fungi</taxon>
        <taxon>Dikarya</taxon>
        <taxon>Ascomycota</taxon>
        <taxon>Pezizomycotina</taxon>
        <taxon>Leotiomycetes</taxon>
        <taxon>Helotiales</taxon>
        <taxon>Pleuroascaceae</taxon>
        <taxon>Venustampulla</taxon>
    </lineage>
</organism>
<dbReference type="CDD" id="cd00067">
    <property type="entry name" value="GAL4"/>
    <property type="match status" value="1"/>
</dbReference>
<dbReference type="SUPFAM" id="SSF57701">
    <property type="entry name" value="Zn2/Cys6 DNA-binding domain"/>
    <property type="match status" value="1"/>
</dbReference>
<comment type="caution">
    <text evidence="9">The sequence shown here is derived from an EMBL/GenBank/DDBJ whole genome shotgun (WGS) entry which is preliminary data.</text>
</comment>
<dbReference type="Proteomes" id="UP000254866">
    <property type="component" value="Unassembled WGS sequence"/>
</dbReference>
<dbReference type="PANTHER" id="PTHR31313:SF77">
    <property type="entry name" value="ZN(II)2CYS6 TRANSCRIPTION FACTOR (EUROFUNG)"/>
    <property type="match status" value="1"/>
</dbReference>
<evidence type="ECO:0000256" key="6">
    <source>
        <dbReference type="ARBA" id="ARBA00023163"/>
    </source>
</evidence>
<dbReference type="InterPro" id="IPR036864">
    <property type="entry name" value="Zn2-C6_fun-type_DNA-bd_sf"/>
</dbReference>
<dbReference type="GeneID" id="43603487"/>
<dbReference type="PROSITE" id="PS00463">
    <property type="entry name" value="ZN2_CY6_FUNGAL_1"/>
    <property type="match status" value="1"/>
</dbReference>
<dbReference type="Pfam" id="PF04082">
    <property type="entry name" value="Fungal_trans"/>
    <property type="match status" value="1"/>
</dbReference>
<accession>A0A370T956</accession>
<keyword evidence="2" id="KW-0479">Metal-binding</keyword>
<keyword evidence="5" id="KW-0238">DNA-binding</keyword>
<evidence type="ECO:0000256" key="5">
    <source>
        <dbReference type="ARBA" id="ARBA00023125"/>
    </source>
</evidence>